<reference evidence="2 3" key="1">
    <citation type="submission" date="2020-07" db="EMBL/GenBank/DDBJ databases">
        <title>Sequencing the genomes of 1000 actinobacteria strains.</title>
        <authorList>
            <person name="Klenk H.-P."/>
        </authorList>
    </citation>
    <scope>NUCLEOTIDE SEQUENCE [LARGE SCALE GENOMIC DNA]</scope>
    <source>
        <strain evidence="2 3">DSM 15165</strain>
    </source>
</reference>
<feature type="transmembrane region" description="Helical" evidence="1">
    <location>
        <begin position="21"/>
        <end position="44"/>
    </location>
</feature>
<dbReference type="RefSeq" id="WP_179605709.1">
    <property type="nucleotide sequence ID" value="NZ_BAABEH010000001.1"/>
</dbReference>
<feature type="transmembrane region" description="Helical" evidence="1">
    <location>
        <begin position="96"/>
        <end position="114"/>
    </location>
</feature>
<dbReference type="Proteomes" id="UP000578352">
    <property type="component" value="Unassembled WGS sequence"/>
</dbReference>
<protein>
    <submittedName>
        <fullName evidence="2">Uncharacterized protein</fullName>
    </submittedName>
</protein>
<organism evidence="2 3">
    <name type="scientific">Leifsonia shinshuensis</name>
    <dbReference type="NCBI Taxonomy" id="150026"/>
    <lineage>
        <taxon>Bacteria</taxon>
        <taxon>Bacillati</taxon>
        <taxon>Actinomycetota</taxon>
        <taxon>Actinomycetes</taxon>
        <taxon>Micrococcales</taxon>
        <taxon>Microbacteriaceae</taxon>
        <taxon>Leifsonia</taxon>
    </lineage>
</organism>
<comment type="caution">
    <text evidence="2">The sequence shown here is derived from an EMBL/GenBank/DDBJ whole genome shotgun (WGS) entry which is preliminary data.</text>
</comment>
<evidence type="ECO:0000313" key="2">
    <source>
        <dbReference type="EMBL" id="NYJ23829.1"/>
    </source>
</evidence>
<feature type="transmembrane region" description="Helical" evidence="1">
    <location>
        <begin position="64"/>
        <end position="84"/>
    </location>
</feature>
<accession>A0A853CU24</accession>
<gene>
    <name evidence="2" type="ORF">HNR13_002116</name>
</gene>
<evidence type="ECO:0000313" key="3">
    <source>
        <dbReference type="Proteomes" id="UP000578352"/>
    </source>
</evidence>
<sequence>MSSATEPSAPANSRGRRHPGLHLLWVVPAVVLFCFVPWVVAALSWCGISGCTGGGFGRTLDGQWMAILACCIAAAALAIPLLFIPWVRRRSVRSPVAVVSGLAWGYLIAVLSHGEGPWFTP</sequence>
<evidence type="ECO:0000256" key="1">
    <source>
        <dbReference type="SAM" id="Phobius"/>
    </source>
</evidence>
<dbReference type="EMBL" id="JACCFL010000001">
    <property type="protein sequence ID" value="NYJ23829.1"/>
    <property type="molecule type" value="Genomic_DNA"/>
</dbReference>
<keyword evidence="1" id="KW-1133">Transmembrane helix</keyword>
<keyword evidence="1" id="KW-0472">Membrane</keyword>
<name>A0A853CU24_9MICO</name>
<proteinExistence type="predicted"/>
<dbReference type="AlphaFoldDB" id="A0A853CU24"/>
<keyword evidence="1" id="KW-0812">Transmembrane</keyword>